<gene>
    <name evidence="2" type="ORF">ACFOMF_09375</name>
</gene>
<evidence type="ECO:0000313" key="3">
    <source>
        <dbReference type="Proteomes" id="UP001595630"/>
    </source>
</evidence>
<feature type="domain" description="3-keto-alpha-glucoside-1,2-lyase/3-keto-2-hydroxy-glucal hydratase" evidence="1">
    <location>
        <begin position="11"/>
        <end position="193"/>
    </location>
</feature>
<reference evidence="3" key="1">
    <citation type="journal article" date="2019" name="Int. J. Syst. Evol. Microbiol.">
        <title>The Global Catalogue of Microorganisms (GCM) 10K type strain sequencing project: providing services to taxonomists for standard genome sequencing and annotation.</title>
        <authorList>
            <consortium name="The Broad Institute Genomics Platform"/>
            <consortium name="The Broad Institute Genome Sequencing Center for Infectious Disease"/>
            <person name="Wu L."/>
            <person name="Ma J."/>
        </authorList>
    </citation>
    <scope>NUCLEOTIDE SEQUENCE [LARGE SCALE GENOMIC DNA]</scope>
    <source>
        <strain evidence="3">KCTC 42447</strain>
    </source>
</reference>
<dbReference type="Proteomes" id="UP001595630">
    <property type="component" value="Unassembled WGS sequence"/>
</dbReference>
<sequence>MKRIDLGRADWRGWRSDVFPEEYWRVEGEELVAVPEAGEVDLVSQQRYRDFIFDFEFALPAGGNSGVLYRVTEVSPRSWQNGPEMQLLDDARHPDGNEPSTRNGALYGLLSAEADTSLVPGHFVQGRVQVCKGHVEHWLDGRCVLAYRWNDPALRQRILGSKFGSHPGFACAGEGFLVLQHHGDPVRFRHLSVTLLV</sequence>
<comment type="caution">
    <text evidence="2">The sequence shown here is derived from an EMBL/GenBank/DDBJ whole genome shotgun (WGS) entry which is preliminary data.</text>
</comment>
<organism evidence="2 3">
    <name type="scientific">Stutzerimonas tarimensis</name>
    <dbReference type="NCBI Taxonomy" id="1507735"/>
    <lineage>
        <taxon>Bacteria</taxon>
        <taxon>Pseudomonadati</taxon>
        <taxon>Pseudomonadota</taxon>
        <taxon>Gammaproteobacteria</taxon>
        <taxon>Pseudomonadales</taxon>
        <taxon>Pseudomonadaceae</taxon>
        <taxon>Stutzerimonas</taxon>
    </lineage>
</organism>
<dbReference type="Gene3D" id="2.60.120.560">
    <property type="entry name" value="Exo-inulinase, domain 1"/>
    <property type="match status" value="1"/>
</dbReference>
<keyword evidence="3" id="KW-1185">Reference proteome</keyword>
<dbReference type="EMBL" id="JBHRXZ010000022">
    <property type="protein sequence ID" value="MFC3607985.1"/>
    <property type="molecule type" value="Genomic_DNA"/>
</dbReference>
<evidence type="ECO:0000313" key="2">
    <source>
        <dbReference type="EMBL" id="MFC3607985.1"/>
    </source>
</evidence>
<proteinExistence type="predicted"/>
<dbReference type="RefSeq" id="WP_386364132.1">
    <property type="nucleotide sequence ID" value="NZ_JBHRXZ010000022.1"/>
</dbReference>
<name>A0ABV7T4C1_9GAMM</name>
<dbReference type="InterPro" id="IPR010496">
    <property type="entry name" value="AL/BT2_dom"/>
</dbReference>
<evidence type="ECO:0000259" key="1">
    <source>
        <dbReference type="Pfam" id="PF06439"/>
    </source>
</evidence>
<accession>A0ABV7T4C1</accession>
<dbReference type="Pfam" id="PF06439">
    <property type="entry name" value="3keto-disac_hyd"/>
    <property type="match status" value="1"/>
</dbReference>
<protein>
    <submittedName>
        <fullName evidence="2">DUF1080 domain-containing protein</fullName>
    </submittedName>
</protein>